<name>A0AAD6IVD8_DREDA</name>
<dbReference type="Proteomes" id="UP001221413">
    <property type="component" value="Unassembled WGS sequence"/>
</dbReference>
<feature type="region of interest" description="Disordered" evidence="1">
    <location>
        <begin position="1"/>
        <end position="30"/>
    </location>
</feature>
<accession>A0AAD6IVD8</accession>
<protein>
    <submittedName>
        <fullName evidence="2">Uncharacterized protein</fullName>
    </submittedName>
</protein>
<reference evidence="2" key="1">
    <citation type="submission" date="2023-01" db="EMBL/GenBank/DDBJ databases">
        <title>The chitinases involved in constricting ring structure development in the nematode-trapping fungus Drechslerella dactyloides.</title>
        <authorList>
            <person name="Wang R."/>
            <person name="Zhang L."/>
            <person name="Tang P."/>
            <person name="Li S."/>
            <person name="Liang L."/>
        </authorList>
    </citation>
    <scope>NUCLEOTIDE SEQUENCE</scope>
    <source>
        <strain evidence="2">YMF1.00031</strain>
    </source>
</reference>
<organism evidence="2 3">
    <name type="scientific">Drechslerella dactyloides</name>
    <name type="common">Nematode-trapping fungus</name>
    <name type="synonym">Arthrobotrys dactyloides</name>
    <dbReference type="NCBI Taxonomy" id="74499"/>
    <lineage>
        <taxon>Eukaryota</taxon>
        <taxon>Fungi</taxon>
        <taxon>Dikarya</taxon>
        <taxon>Ascomycota</taxon>
        <taxon>Pezizomycotina</taxon>
        <taxon>Orbiliomycetes</taxon>
        <taxon>Orbiliales</taxon>
        <taxon>Orbiliaceae</taxon>
        <taxon>Drechslerella</taxon>
    </lineage>
</organism>
<feature type="compositionally biased region" description="Polar residues" evidence="1">
    <location>
        <begin position="13"/>
        <end position="27"/>
    </location>
</feature>
<comment type="caution">
    <text evidence="2">The sequence shown here is derived from an EMBL/GenBank/DDBJ whole genome shotgun (WGS) entry which is preliminary data.</text>
</comment>
<proteinExistence type="predicted"/>
<keyword evidence="3" id="KW-1185">Reference proteome</keyword>
<evidence type="ECO:0000313" key="2">
    <source>
        <dbReference type="EMBL" id="KAJ6259067.1"/>
    </source>
</evidence>
<dbReference type="AlphaFoldDB" id="A0AAD6IVD8"/>
<evidence type="ECO:0000256" key="1">
    <source>
        <dbReference type="SAM" id="MobiDB-lite"/>
    </source>
</evidence>
<evidence type="ECO:0000313" key="3">
    <source>
        <dbReference type="Proteomes" id="UP001221413"/>
    </source>
</evidence>
<sequence length="77" mass="8698">MASDARRKACWKVQSTGEKTNQPSTENKTIDRANATSPRVQELLEQEWITNGLVSAPFRNRQRTQRRSGLVRQGQAG</sequence>
<gene>
    <name evidence="2" type="ORF">Dda_5964</name>
</gene>
<dbReference type="EMBL" id="JAQGDS010000007">
    <property type="protein sequence ID" value="KAJ6259067.1"/>
    <property type="molecule type" value="Genomic_DNA"/>
</dbReference>
<feature type="region of interest" description="Disordered" evidence="1">
    <location>
        <begin position="58"/>
        <end position="77"/>
    </location>
</feature>